<evidence type="ECO:0000256" key="1">
    <source>
        <dbReference type="SAM" id="MobiDB-lite"/>
    </source>
</evidence>
<dbReference type="AlphaFoldDB" id="A0A8J5WQL7"/>
<feature type="region of interest" description="Disordered" evidence="1">
    <location>
        <begin position="47"/>
        <end position="107"/>
    </location>
</feature>
<protein>
    <submittedName>
        <fullName evidence="2">Uncharacterized protein</fullName>
    </submittedName>
</protein>
<feature type="compositionally biased region" description="Basic and acidic residues" evidence="1">
    <location>
        <begin position="95"/>
        <end position="107"/>
    </location>
</feature>
<name>A0A8J5WQL7_ZIZPA</name>
<comment type="caution">
    <text evidence="2">The sequence shown here is derived from an EMBL/GenBank/DDBJ whole genome shotgun (WGS) entry which is preliminary data.</text>
</comment>
<keyword evidence="3" id="KW-1185">Reference proteome</keyword>
<evidence type="ECO:0000313" key="3">
    <source>
        <dbReference type="Proteomes" id="UP000729402"/>
    </source>
</evidence>
<evidence type="ECO:0000313" key="2">
    <source>
        <dbReference type="EMBL" id="KAG8094928.1"/>
    </source>
</evidence>
<gene>
    <name evidence="2" type="ORF">GUJ93_ZPchr0012g21518</name>
</gene>
<sequence length="107" mass="11948">MLMATYYFTKWTEAMPLKNMTHNEANGQAESSNKTVIKLIKKKIEEFPKRSEGPQSYGLRKLPASLQPSARRPSEAYRTEASARGAGFGGPGRRPTLDRDRIESDSG</sequence>
<accession>A0A8J5WQL7</accession>
<dbReference type="Proteomes" id="UP000729402">
    <property type="component" value="Unassembled WGS sequence"/>
</dbReference>
<reference evidence="2" key="2">
    <citation type="submission" date="2021-02" db="EMBL/GenBank/DDBJ databases">
        <authorList>
            <person name="Kimball J.A."/>
            <person name="Haas M.W."/>
            <person name="Macchietto M."/>
            <person name="Kono T."/>
            <person name="Duquette J."/>
            <person name="Shao M."/>
        </authorList>
    </citation>
    <scope>NUCLEOTIDE SEQUENCE</scope>
    <source>
        <tissue evidence="2">Fresh leaf tissue</tissue>
    </source>
</reference>
<reference evidence="2" key="1">
    <citation type="journal article" date="2021" name="bioRxiv">
        <title>Whole Genome Assembly and Annotation of Northern Wild Rice, Zizania palustris L., Supports a Whole Genome Duplication in the Zizania Genus.</title>
        <authorList>
            <person name="Haas M."/>
            <person name="Kono T."/>
            <person name="Macchietto M."/>
            <person name="Millas R."/>
            <person name="McGilp L."/>
            <person name="Shao M."/>
            <person name="Duquette J."/>
            <person name="Hirsch C.N."/>
            <person name="Kimball J."/>
        </authorList>
    </citation>
    <scope>NUCLEOTIDE SEQUENCE</scope>
    <source>
        <tissue evidence="2">Fresh leaf tissue</tissue>
    </source>
</reference>
<dbReference type="OrthoDB" id="1934939at2759"/>
<proteinExistence type="predicted"/>
<dbReference type="EMBL" id="JAAALK010000080">
    <property type="protein sequence ID" value="KAG8094928.1"/>
    <property type="molecule type" value="Genomic_DNA"/>
</dbReference>
<organism evidence="2 3">
    <name type="scientific">Zizania palustris</name>
    <name type="common">Northern wild rice</name>
    <dbReference type="NCBI Taxonomy" id="103762"/>
    <lineage>
        <taxon>Eukaryota</taxon>
        <taxon>Viridiplantae</taxon>
        <taxon>Streptophyta</taxon>
        <taxon>Embryophyta</taxon>
        <taxon>Tracheophyta</taxon>
        <taxon>Spermatophyta</taxon>
        <taxon>Magnoliopsida</taxon>
        <taxon>Liliopsida</taxon>
        <taxon>Poales</taxon>
        <taxon>Poaceae</taxon>
        <taxon>BOP clade</taxon>
        <taxon>Oryzoideae</taxon>
        <taxon>Oryzeae</taxon>
        <taxon>Zizaniinae</taxon>
        <taxon>Zizania</taxon>
    </lineage>
</organism>